<dbReference type="InterPro" id="IPR020084">
    <property type="entry name" value="NUDIX_hydrolase_CS"/>
</dbReference>
<dbReference type="EMBL" id="DSBW01000098">
    <property type="protein sequence ID" value="HED30892.1"/>
    <property type="molecule type" value="Genomic_DNA"/>
</dbReference>
<dbReference type="PRINTS" id="PR00502">
    <property type="entry name" value="NUDIXFAMILY"/>
</dbReference>
<dbReference type="PANTHER" id="PTHR47707">
    <property type="entry name" value="8-OXO-DGTP DIPHOSPHATASE"/>
    <property type="match status" value="1"/>
</dbReference>
<protein>
    <recommendedName>
        <fullName evidence="13">8-oxo-dGTP diphosphatase</fullName>
        <ecNumber evidence="12">3.6.1.55</ecNumber>
    </recommendedName>
    <alternativeName>
        <fullName evidence="16">7,8-dihydro-8-oxoguanine-triphosphatase</fullName>
    </alternativeName>
    <alternativeName>
        <fullName evidence="15">Mutator protein MutT</fullName>
    </alternativeName>
    <alternativeName>
        <fullName evidence="14">dGTP pyrophosphohydrolase</fullName>
    </alternativeName>
</protein>
<dbReference type="GO" id="GO:0006281">
    <property type="term" value="P:DNA repair"/>
    <property type="evidence" value="ECO:0007669"/>
    <property type="project" value="UniProtKB-KW"/>
</dbReference>
<dbReference type="EC" id="3.6.1.55" evidence="12"/>
<evidence type="ECO:0000313" key="18">
    <source>
        <dbReference type="EMBL" id="HED30892.1"/>
    </source>
</evidence>
<sequence>MTQPHIGKVVCAIIERGTRFLVARRPRHTSLALKWEFPGGKVDPGESEEIALHRELMEELGIRVHIIERLSPVVHAYPDFSLELVPFRCRLMAKQEIQAHEHVDLRWIGIDEVHDFSFPDADIPVLEEYRKMLTSGGGLC</sequence>
<keyword evidence="8" id="KW-0460">Magnesium</keyword>
<evidence type="ECO:0000259" key="17">
    <source>
        <dbReference type="PROSITE" id="PS51462"/>
    </source>
</evidence>
<evidence type="ECO:0000256" key="13">
    <source>
        <dbReference type="ARBA" id="ARBA00040794"/>
    </source>
</evidence>
<evidence type="ECO:0000256" key="7">
    <source>
        <dbReference type="ARBA" id="ARBA00022801"/>
    </source>
</evidence>
<keyword evidence="9" id="KW-0234">DNA repair</keyword>
<evidence type="ECO:0000256" key="2">
    <source>
        <dbReference type="ARBA" id="ARBA00005582"/>
    </source>
</evidence>
<dbReference type="PROSITE" id="PS00893">
    <property type="entry name" value="NUDIX_BOX"/>
    <property type="match status" value="1"/>
</dbReference>
<dbReference type="InterPro" id="IPR029119">
    <property type="entry name" value="MutY_C"/>
</dbReference>
<dbReference type="Pfam" id="PF14815">
    <property type="entry name" value="NUDIX_4"/>
    <property type="match status" value="1"/>
</dbReference>
<feature type="domain" description="Nudix hydrolase" evidence="17">
    <location>
        <begin position="4"/>
        <end position="131"/>
    </location>
</feature>
<evidence type="ECO:0000256" key="8">
    <source>
        <dbReference type="ARBA" id="ARBA00022842"/>
    </source>
</evidence>
<keyword evidence="6" id="KW-0227">DNA damage</keyword>
<evidence type="ECO:0000256" key="10">
    <source>
        <dbReference type="ARBA" id="ARBA00035861"/>
    </source>
</evidence>
<evidence type="ECO:0000256" key="12">
    <source>
        <dbReference type="ARBA" id="ARBA00038905"/>
    </source>
</evidence>
<keyword evidence="7" id="KW-0378">Hydrolase</keyword>
<dbReference type="GO" id="GO:0008413">
    <property type="term" value="F:8-oxo-7,8-dihydroguanosine triphosphate pyrophosphatase activity"/>
    <property type="evidence" value="ECO:0007669"/>
    <property type="project" value="TreeGrafter"/>
</dbReference>
<keyword evidence="4" id="KW-0235">DNA replication</keyword>
<dbReference type="InterPro" id="IPR020476">
    <property type="entry name" value="Nudix_hydrolase"/>
</dbReference>
<evidence type="ECO:0000256" key="5">
    <source>
        <dbReference type="ARBA" id="ARBA00022723"/>
    </source>
</evidence>
<reference evidence="18" key="1">
    <citation type="journal article" date="2020" name="mSystems">
        <title>Genome- and Community-Level Interaction Insights into Carbon Utilization and Element Cycling Functions of Hydrothermarchaeota in Hydrothermal Sediment.</title>
        <authorList>
            <person name="Zhou Z."/>
            <person name="Liu Y."/>
            <person name="Xu W."/>
            <person name="Pan J."/>
            <person name="Luo Z.H."/>
            <person name="Li M."/>
        </authorList>
    </citation>
    <scope>NUCLEOTIDE SEQUENCE [LARGE SCALE GENOMIC DNA]</scope>
    <source>
        <strain evidence="18">SpSt-1181</strain>
    </source>
</reference>
<keyword evidence="5" id="KW-0479">Metal-binding</keyword>
<evidence type="ECO:0000256" key="11">
    <source>
        <dbReference type="ARBA" id="ARBA00036904"/>
    </source>
</evidence>
<dbReference type="GO" id="GO:0035539">
    <property type="term" value="F:8-oxo-7,8-dihydrodeoxyguanosine triphosphate pyrophosphatase activity"/>
    <property type="evidence" value="ECO:0007669"/>
    <property type="project" value="UniProtKB-EC"/>
</dbReference>
<comment type="cofactor">
    <cofactor evidence="1">
        <name>Mg(2+)</name>
        <dbReference type="ChEBI" id="CHEBI:18420"/>
    </cofactor>
</comment>
<comment type="caution">
    <text evidence="18">The sequence shown here is derived from an EMBL/GenBank/DDBJ whole genome shotgun (WGS) entry which is preliminary data.</text>
</comment>
<dbReference type="InterPro" id="IPR000086">
    <property type="entry name" value="NUDIX_hydrolase_dom"/>
</dbReference>
<dbReference type="GO" id="GO:0046872">
    <property type="term" value="F:metal ion binding"/>
    <property type="evidence" value="ECO:0007669"/>
    <property type="project" value="UniProtKB-KW"/>
</dbReference>
<accession>A0A831WPB3</accession>
<dbReference type="PROSITE" id="PS51462">
    <property type="entry name" value="NUDIX"/>
    <property type="match status" value="1"/>
</dbReference>
<dbReference type="SUPFAM" id="SSF55811">
    <property type="entry name" value="Nudix"/>
    <property type="match status" value="1"/>
</dbReference>
<evidence type="ECO:0000256" key="16">
    <source>
        <dbReference type="ARBA" id="ARBA00042798"/>
    </source>
</evidence>
<keyword evidence="3" id="KW-0515">Mutator protein</keyword>
<comment type="catalytic activity">
    <reaction evidence="10">
        <text>8-oxo-dGTP + H2O = 8-oxo-dGMP + diphosphate + H(+)</text>
        <dbReference type="Rhea" id="RHEA:31575"/>
        <dbReference type="ChEBI" id="CHEBI:15377"/>
        <dbReference type="ChEBI" id="CHEBI:15378"/>
        <dbReference type="ChEBI" id="CHEBI:33019"/>
        <dbReference type="ChEBI" id="CHEBI:63224"/>
        <dbReference type="ChEBI" id="CHEBI:77896"/>
        <dbReference type="EC" id="3.6.1.55"/>
    </reaction>
</comment>
<comment type="similarity">
    <text evidence="2">Belongs to the Nudix hydrolase family.</text>
</comment>
<evidence type="ECO:0000256" key="14">
    <source>
        <dbReference type="ARBA" id="ARBA00041592"/>
    </source>
</evidence>
<evidence type="ECO:0000256" key="3">
    <source>
        <dbReference type="ARBA" id="ARBA00022457"/>
    </source>
</evidence>
<evidence type="ECO:0000256" key="1">
    <source>
        <dbReference type="ARBA" id="ARBA00001946"/>
    </source>
</evidence>
<evidence type="ECO:0000256" key="4">
    <source>
        <dbReference type="ARBA" id="ARBA00022705"/>
    </source>
</evidence>
<dbReference type="InterPro" id="IPR015797">
    <property type="entry name" value="NUDIX_hydrolase-like_dom_sf"/>
</dbReference>
<dbReference type="InterPro" id="IPR047127">
    <property type="entry name" value="MutT-like"/>
</dbReference>
<dbReference type="AlphaFoldDB" id="A0A831WPB3"/>
<evidence type="ECO:0000256" key="15">
    <source>
        <dbReference type="ARBA" id="ARBA00041979"/>
    </source>
</evidence>
<dbReference type="GO" id="GO:0006260">
    <property type="term" value="P:DNA replication"/>
    <property type="evidence" value="ECO:0007669"/>
    <property type="project" value="UniProtKB-KW"/>
</dbReference>
<dbReference type="GO" id="GO:0044716">
    <property type="term" value="F:8-oxo-GDP phosphatase activity"/>
    <property type="evidence" value="ECO:0007669"/>
    <property type="project" value="TreeGrafter"/>
</dbReference>
<organism evidence="18">
    <name type="scientific">Prosthecochloris aestuarii</name>
    <dbReference type="NCBI Taxonomy" id="1102"/>
    <lineage>
        <taxon>Bacteria</taxon>
        <taxon>Pseudomonadati</taxon>
        <taxon>Chlorobiota</taxon>
        <taxon>Chlorobiia</taxon>
        <taxon>Chlorobiales</taxon>
        <taxon>Chlorobiaceae</taxon>
        <taxon>Prosthecochloris</taxon>
    </lineage>
</organism>
<dbReference type="CDD" id="cd03425">
    <property type="entry name" value="NUDIX_MutT_NudA_like"/>
    <property type="match status" value="1"/>
</dbReference>
<proteinExistence type="inferred from homology"/>
<dbReference type="Gene3D" id="3.90.79.10">
    <property type="entry name" value="Nucleoside Triphosphate Pyrophosphohydrolase"/>
    <property type="match status" value="1"/>
</dbReference>
<dbReference type="Proteomes" id="UP000886335">
    <property type="component" value="Unassembled WGS sequence"/>
</dbReference>
<gene>
    <name evidence="18" type="ORF">ENN50_04250</name>
</gene>
<dbReference type="PANTHER" id="PTHR47707:SF1">
    <property type="entry name" value="NUDIX HYDROLASE FAMILY PROTEIN"/>
    <property type="match status" value="1"/>
</dbReference>
<dbReference type="GO" id="GO:0044715">
    <property type="term" value="F:8-oxo-dGDP phosphatase activity"/>
    <property type="evidence" value="ECO:0007669"/>
    <property type="project" value="TreeGrafter"/>
</dbReference>
<comment type="catalytic activity">
    <reaction evidence="11">
        <text>8-oxo-GTP + H2O = 8-oxo-GMP + diphosphate + H(+)</text>
        <dbReference type="Rhea" id="RHEA:67616"/>
        <dbReference type="ChEBI" id="CHEBI:15377"/>
        <dbReference type="ChEBI" id="CHEBI:15378"/>
        <dbReference type="ChEBI" id="CHEBI:33019"/>
        <dbReference type="ChEBI" id="CHEBI:143553"/>
        <dbReference type="ChEBI" id="CHEBI:145694"/>
    </reaction>
</comment>
<name>A0A831WPB3_PROAE</name>
<evidence type="ECO:0000256" key="6">
    <source>
        <dbReference type="ARBA" id="ARBA00022763"/>
    </source>
</evidence>
<evidence type="ECO:0000256" key="9">
    <source>
        <dbReference type="ARBA" id="ARBA00023204"/>
    </source>
</evidence>